<feature type="repeat" description="PPR" evidence="2">
    <location>
        <begin position="166"/>
        <end position="200"/>
    </location>
</feature>
<gene>
    <name evidence="3" type="ORF">DKX38_021300</name>
</gene>
<organism evidence="3 4">
    <name type="scientific">Salix brachista</name>
    <dbReference type="NCBI Taxonomy" id="2182728"/>
    <lineage>
        <taxon>Eukaryota</taxon>
        <taxon>Viridiplantae</taxon>
        <taxon>Streptophyta</taxon>
        <taxon>Embryophyta</taxon>
        <taxon>Tracheophyta</taxon>
        <taxon>Spermatophyta</taxon>
        <taxon>Magnoliopsida</taxon>
        <taxon>eudicotyledons</taxon>
        <taxon>Gunneridae</taxon>
        <taxon>Pentapetalae</taxon>
        <taxon>rosids</taxon>
        <taxon>fabids</taxon>
        <taxon>Malpighiales</taxon>
        <taxon>Salicaceae</taxon>
        <taxon>Saliceae</taxon>
        <taxon>Salix</taxon>
    </lineage>
</organism>
<keyword evidence="1" id="KW-0677">Repeat</keyword>
<accession>A0A5N5KCA0</accession>
<dbReference type="Proteomes" id="UP000326939">
    <property type="component" value="Chromosome 14"/>
</dbReference>
<reference evidence="4" key="1">
    <citation type="journal article" date="2019" name="Gigascience">
        <title>De novo genome assembly of the endangered Acer yangbiense, a plant species with extremely small populations endemic to Yunnan Province, China.</title>
        <authorList>
            <person name="Yang J."/>
            <person name="Wariss H.M."/>
            <person name="Tao L."/>
            <person name="Zhang R."/>
            <person name="Yun Q."/>
            <person name="Hollingsworth P."/>
            <person name="Dao Z."/>
            <person name="Luo G."/>
            <person name="Guo H."/>
            <person name="Ma Y."/>
            <person name="Sun W."/>
        </authorList>
    </citation>
    <scope>NUCLEOTIDE SEQUENCE [LARGE SCALE GENOMIC DNA]</scope>
    <source>
        <strain evidence="4">cv. br00</strain>
    </source>
</reference>
<protein>
    <submittedName>
        <fullName evidence="3">Uncharacterized protein</fullName>
    </submittedName>
</protein>
<dbReference type="AlphaFoldDB" id="A0A5N5KCA0"/>
<dbReference type="Pfam" id="PF01535">
    <property type="entry name" value="PPR"/>
    <property type="match status" value="1"/>
</dbReference>
<dbReference type="PANTHER" id="PTHR47926:SF490">
    <property type="entry name" value="REPEAT-LIKE SUPERFAMILY PROTEIN, PUTATIVE-RELATED"/>
    <property type="match status" value="1"/>
</dbReference>
<dbReference type="InterPro" id="IPR002885">
    <property type="entry name" value="PPR_rpt"/>
</dbReference>
<dbReference type="PROSITE" id="PS51375">
    <property type="entry name" value="PPR"/>
    <property type="match status" value="3"/>
</dbReference>
<name>A0A5N5KCA0_9ROSI</name>
<dbReference type="PANTHER" id="PTHR47926">
    <property type="entry name" value="PENTATRICOPEPTIDE REPEAT-CONTAINING PROTEIN"/>
    <property type="match status" value="1"/>
</dbReference>
<evidence type="ECO:0000313" key="3">
    <source>
        <dbReference type="EMBL" id="KAB5527453.1"/>
    </source>
</evidence>
<keyword evidence="4" id="KW-1185">Reference proteome</keyword>
<dbReference type="NCBIfam" id="TIGR00756">
    <property type="entry name" value="PPR"/>
    <property type="match status" value="3"/>
</dbReference>
<dbReference type="Pfam" id="PF13812">
    <property type="entry name" value="PPR_3"/>
    <property type="match status" value="1"/>
</dbReference>
<evidence type="ECO:0000313" key="4">
    <source>
        <dbReference type="Proteomes" id="UP000326939"/>
    </source>
</evidence>
<dbReference type="GO" id="GO:0009451">
    <property type="term" value="P:RNA modification"/>
    <property type="evidence" value="ECO:0007669"/>
    <property type="project" value="InterPro"/>
</dbReference>
<evidence type="ECO:0000256" key="2">
    <source>
        <dbReference type="PROSITE-ProRule" id="PRU00708"/>
    </source>
</evidence>
<dbReference type="Gene3D" id="1.25.40.10">
    <property type="entry name" value="Tetratricopeptide repeat domain"/>
    <property type="match status" value="3"/>
</dbReference>
<feature type="repeat" description="PPR" evidence="2">
    <location>
        <begin position="236"/>
        <end position="266"/>
    </location>
</feature>
<feature type="repeat" description="PPR" evidence="2">
    <location>
        <begin position="267"/>
        <end position="301"/>
    </location>
</feature>
<dbReference type="GO" id="GO:0003723">
    <property type="term" value="F:RNA binding"/>
    <property type="evidence" value="ECO:0007669"/>
    <property type="project" value="InterPro"/>
</dbReference>
<comment type="caution">
    <text evidence="3">The sequence shown here is derived from an EMBL/GenBank/DDBJ whole genome shotgun (WGS) entry which is preliminary data.</text>
</comment>
<dbReference type="Pfam" id="PF13041">
    <property type="entry name" value="PPR_2"/>
    <property type="match status" value="1"/>
</dbReference>
<dbReference type="FunFam" id="1.25.40.10:FF:000242">
    <property type="entry name" value="Pentatricopeptide repeat-containing protein"/>
    <property type="match status" value="1"/>
</dbReference>
<proteinExistence type="predicted"/>
<dbReference type="InterPro" id="IPR046960">
    <property type="entry name" value="PPR_At4g14850-like_plant"/>
</dbReference>
<dbReference type="InterPro" id="IPR011990">
    <property type="entry name" value="TPR-like_helical_dom_sf"/>
</dbReference>
<dbReference type="FunFam" id="1.25.40.10:FF:001381">
    <property type="entry name" value="Pentatricopeptide repeat-containing protein At1g50270"/>
    <property type="match status" value="1"/>
</dbReference>
<sequence length="543" mass="60960">MVNKIINLLSKCSSPAHIHQIQSQIILHHLHSNTTLAYHFITASQSFSLLHSSLPLFFTHLHRPHVFICNSLIRAFSRIHDPHIPYSIYTHMHSNSILPNNYTFPFLFKSLSDCRDYLKCQCVHAHVVRLGHLNDIYVQNSLLDVYASCGYMGLCREVFDEMSDRDVVSWTVLIMGYRNAKNYADALIAFEKMQYAGVVPNRVTMVNALGACGSFRAIEMGVWIHDFIKGNGWDLDVILGTSLVEMYLKCGRIDEGLNVFRSMKEKNVFTWNVVIQGLGFAKSGQEAVWWFNRMEQEGFEADEVTLANVLNACIQSGLVDMGRQIFSSLINGNYGFSPSVKHYACMIDLLTHAGCLDEAFKLIKEMPFEASKSIWGSFLTGCRACGNLELSEFAAKKLAELEWSNVLQVKELMTGRELEGFDCSSVESGAWNIFSCTEANKLNACSDSVLVDIGWQIFNFNWGSFLTGCKAHGTLQLSEIEARKLEGLKSDNTADYVCSVQRWGEDGSCGSDVDNGWGCSFVEAARLEHDSEFTCAECLYAFS</sequence>
<dbReference type="EMBL" id="VDCV01000014">
    <property type="protein sequence ID" value="KAB5527453.1"/>
    <property type="molecule type" value="Genomic_DNA"/>
</dbReference>
<evidence type="ECO:0000256" key="1">
    <source>
        <dbReference type="ARBA" id="ARBA00022737"/>
    </source>
</evidence>